<comment type="caution">
    <text evidence="1">The sequence shown here is derived from an EMBL/GenBank/DDBJ whole genome shotgun (WGS) entry which is preliminary data.</text>
</comment>
<reference evidence="1" key="2">
    <citation type="submission" date="2020-11" db="EMBL/GenBank/DDBJ databases">
        <authorList>
            <person name="McCartney M.A."/>
            <person name="Auch B."/>
            <person name="Kono T."/>
            <person name="Mallez S."/>
            <person name="Becker A."/>
            <person name="Gohl D.M."/>
            <person name="Silverstein K.A.T."/>
            <person name="Koren S."/>
            <person name="Bechman K.B."/>
            <person name="Herman A."/>
            <person name="Abrahante J.E."/>
            <person name="Garbe J."/>
        </authorList>
    </citation>
    <scope>NUCLEOTIDE SEQUENCE</scope>
    <source>
        <strain evidence="1">Duluth1</strain>
        <tissue evidence="1">Whole animal</tissue>
    </source>
</reference>
<dbReference type="Proteomes" id="UP000828390">
    <property type="component" value="Unassembled WGS sequence"/>
</dbReference>
<gene>
    <name evidence="1" type="ORF">DPMN_130230</name>
</gene>
<evidence type="ECO:0000313" key="1">
    <source>
        <dbReference type="EMBL" id="KAH3828277.1"/>
    </source>
</evidence>
<protein>
    <submittedName>
        <fullName evidence="1">Uncharacterized protein</fullName>
    </submittedName>
</protein>
<dbReference type="EMBL" id="JAIWYP010000005">
    <property type="protein sequence ID" value="KAH3828277.1"/>
    <property type="molecule type" value="Genomic_DNA"/>
</dbReference>
<dbReference type="AlphaFoldDB" id="A0A9D4K170"/>
<sequence length="53" mass="5972">MIMSDTNIVASAQSVHPNRMVRSYNVLDLKTWRDLIADSVAPEEVFRSYAGCI</sequence>
<keyword evidence="2" id="KW-1185">Reference proteome</keyword>
<proteinExistence type="predicted"/>
<organism evidence="1 2">
    <name type="scientific">Dreissena polymorpha</name>
    <name type="common">Zebra mussel</name>
    <name type="synonym">Mytilus polymorpha</name>
    <dbReference type="NCBI Taxonomy" id="45954"/>
    <lineage>
        <taxon>Eukaryota</taxon>
        <taxon>Metazoa</taxon>
        <taxon>Spiralia</taxon>
        <taxon>Lophotrochozoa</taxon>
        <taxon>Mollusca</taxon>
        <taxon>Bivalvia</taxon>
        <taxon>Autobranchia</taxon>
        <taxon>Heteroconchia</taxon>
        <taxon>Euheterodonta</taxon>
        <taxon>Imparidentia</taxon>
        <taxon>Neoheterodontei</taxon>
        <taxon>Myida</taxon>
        <taxon>Dreissenoidea</taxon>
        <taxon>Dreissenidae</taxon>
        <taxon>Dreissena</taxon>
    </lineage>
</organism>
<reference evidence="1" key="1">
    <citation type="journal article" date="2019" name="bioRxiv">
        <title>The Genome of the Zebra Mussel, Dreissena polymorpha: A Resource for Invasive Species Research.</title>
        <authorList>
            <person name="McCartney M.A."/>
            <person name="Auch B."/>
            <person name="Kono T."/>
            <person name="Mallez S."/>
            <person name="Zhang Y."/>
            <person name="Obille A."/>
            <person name="Becker A."/>
            <person name="Abrahante J.E."/>
            <person name="Garbe J."/>
            <person name="Badalamenti J.P."/>
            <person name="Herman A."/>
            <person name="Mangelson H."/>
            <person name="Liachko I."/>
            <person name="Sullivan S."/>
            <person name="Sone E.D."/>
            <person name="Koren S."/>
            <person name="Silverstein K.A.T."/>
            <person name="Beckman K.B."/>
            <person name="Gohl D.M."/>
        </authorList>
    </citation>
    <scope>NUCLEOTIDE SEQUENCE</scope>
    <source>
        <strain evidence="1">Duluth1</strain>
        <tissue evidence="1">Whole animal</tissue>
    </source>
</reference>
<name>A0A9D4K170_DREPO</name>
<evidence type="ECO:0000313" key="2">
    <source>
        <dbReference type="Proteomes" id="UP000828390"/>
    </source>
</evidence>
<accession>A0A9D4K170</accession>